<protein>
    <recommendedName>
        <fullName evidence="1">Domain X domain-containing protein</fullName>
    </recommendedName>
</protein>
<dbReference type="Pfam" id="PF01348">
    <property type="entry name" value="Intron_maturas2"/>
    <property type="match status" value="1"/>
</dbReference>
<accession>A0A7N0SX43</accession>
<dbReference type="InterPro" id="IPR024937">
    <property type="entry name" value="Domain_X"/>
</dbReference>
<dbReference type="OMA" id="WHRMLSA"/>
<proteinExistence type="predicted"/>
<evidence type="ECO:0000313" key="2">
    <source>
        <dbReference type="EnsemblPlants" id="Kaladp0011s1088.1.v1.1.CDS.1"/>
    </source>
</evidence>
<reference evidence="2" key="1">
    <citation type="submission" date="2021-01" db="UniProtKB">
        <authorList>
            <consortium name="EnsemblPlants"/>
        </authorList>
    </citation>
    <scope>IDENTIFICATION</scope>
</reference>
<dbReference type="PANTHER" id="PTHR33642:SF4">
    <property type="entry name" value="COX1_OXI3 INTRON 1 PROTEIN-RELATED"/>
    <property type="match status" value="1"/>
</dbReference>
<sequence>MRGVCAKFISRLSSPRFYSVAVDHHHPTSQQQQPCLPPRTPLTKPQLTTIVLDQYARGKFSNLLLNVVSNPSVLLTACHNLIAHEYGRAASLSDSVSKRFSIDEMSREIREDSFGIEASCLTMRDSRKGGECLVLPDLKLKVLMEAIRMVLEVVYDERFATFAYGGRVGMGRHTAVRYLKNTVENPSWWFTVQFGGRRFDLRHVDKLCMVIQEKIDDVWLIRIVKRLFECEVVQIELGALSLGRGFPLQSGLSSILLNIFFDGFDKEMQELRLQFDKENPKVNVDELVSGPNVFHKRSRIYFLRYLDEILVITSGPKALTLNVKNRVLKLLEQKLDLEAGTLRSVIHSAVSEKLNFFGMELQAVLPSVLHPPLSEKAIRARKKYEIQKAARLAELKNAKETNRKKLGLKIFNHVFKKLKRGSKFNFDFHIENEVRDIFSTWGDEVVKEFFASLEVRYWWHRQLSVGNFLSLPHIRDQLPHELVDSYDNFQNEVDKHLNPIKVKDVLEAEERMSEEERERKYAKRTVEDLTKYCMKVSAPIDHVRKAVRLVGFTNKMGRPRPISLLTALEDADIIKWYAGVGRRWLDFFCCCRNFSMVKTVVTYHLRFSCILTLAEKHESTKREAIRHYTKDLKILDADGTEEVHFPSEREIKMMGDKNLSDPKPVDGAIAVTLIRLASDDSPYACAAHFCDRGDTILYRICLLQERLNVNPADEKNWVPGMGAIHGALNRKCIPLCADHISALYLGSITFQDMDYTSFVNIE</sequence>
<dbReference type="Gramene" id="Kaladp0011s1088.1.v1.1">
    <property type="protein sequence ID" value="Kaladp0011s1088.1.v1.1.CDS.1"/>
    <property type="gene ID" value="Kaladp0011s1088.v1.1"/>
</dbReference>
<evidence type="ECO:0000313" key="3">
    <source>
        <dbReference type="Proteomes" id="UP000594263"/>
    </source>
</evidence>
<evidence type="ECO:0000259" key="1">
    <source>
        <dbReference type="Pfam" id="PF01348"/>
    </source>
</evidence>
<name>A0A7N0SX43_KALFE</name>
<dbReference type="PANTHER" id="PTHR33642">
    <property type="entry name" value="COX1/OXI3 INTRON 1 PROTEIN-RELATED"/>
    <property type="match status" value="1"/>
</dbReference>
<dbReference type="AlphaFoldDB" id="A0A7N0SX43"/>
<dbReference type="GO" id="GO:0003964">
    <property type="term" value="F:RNA-directed DNA polymerase activity"/>
    <property type="evidence" value="ECO:0007669"/>
    <property type="project" value="TreeGrafter"/>
</dbReference>
<dbReference type="EnsemblPlants" id="Kaladp0011s1088.1.v1.1">
    <property type="protein sequence ID" value="Kaladp0011s1088.1.v1.1.CDS.1"/>
    <property type="gene ID" value="Kaladp0011s1088.v1.1"/>
</dbReference>
<dbReference type="GO" id="GO:0006315">
    <property type="term" value="P:homing of group II introns"/>
    <property type="evidence" value="ECO:0007669"/>
    <property type="project" value="TreeGrafter"/>
</dbReference>
<dbReference type="GO" id="GO:0005739">
    <property type="term" value="C:mitochondrion"/>
    <property type="evidence" value="ECO:0007669"/>
    <property type="project" value="TreeGrafter"/>
</dbReference>
<dbReference type="CDD" id="cd01651">
    <property type="entry name" value="RT_G2_intron"/>
    <property type="match status" value="1"/>
</dbReference>
<keyword evidence="3" id="KW-1185">Reference proteome</keyword>
<feature type="domain" description="Domain X" evidence="1">
    <location>
        <begin position="535"/>
        <end position="636"/>
    </location>
</feature>
<dbReference type="Proteomes" id="UP000594263">
    <property type="component" value="Unplaced"/>
</dbReference>
<dbReference type="GO" id="GO:0090615">
    <property type="term" value="P:mitochondrial mRNA processing"/>
    <property type="evidence" value="ECO:0007669"/>
    <property type="project" value="TreeGrafter"/>
</dbReference>
<organism evidence="2 3">
    <name type="scientific">Kalanchoe fedtschenkoi</name>
    <name type="common">Lavender scallops</name>
    <name type="synonym">South American air plant</name>
    <dbReference type="NCBI Taxonomy" id="63787"/>
    <lineage>
        <taxon>Eukaryota</taxon>
        <taxon>Viridiplantae</taxon>
        <taxon>Streptophyta</taxon>
        <taxon>Embryophyta</taxon>
        <taxon>Tracheophyta</taxon>
        <taxon>Spermatophyta</taxon>
        <taxon>Magnoliopsida</taxon>
        <taxon>eudicotyledons</taxon>
        <taxon>Gunneridae</taxon>
        <taxon>Pentapetalae</taxon>
        <taxon>Saxifragales</taxon>
        <taxon>Crassulaceae</taxon>
        <taxon>Kalanchoe</taxon>
    </lineage>
</organism>